<reference evidence="2 3" key="1">
    <citation type="submission" date="2018-06" db="EMBL/GenBank/DDBJ databases">
        <title>The Genome of Cuscuta australis (Dodder) Provides Insight into the Evolution of Plant Parasitism.</title>
        <authorList>
            <person name="Liu H."/>
        </authorList>
    </citation>
    <scope>NUCLEOTIDE SEQUENCE [LARGE SCALE GENOMIC DNA]</scope>
    <source>
        <strain evidence="3">cv. Yunnan</strain>
        <tissue evidence="2">Vines</tissue>
    </source>
</reference>
<dbReference type="PANTHER" id="PTHR37256:SF1">
    <property type="entry name" value="MYB-LIKE PROTEIN A"/>
    <property type="match status" value="1"/>
</dbReference>
<protein>
    <submittedName>
        <fullName evidence="2">Uncharacterized protein</fullName>
    </submittedName>
</protein>
<feature type="region of interest" description="Disordered" evidence="1">
    <location>
        <begin position="97"/>
        <end position="140"/>
    </location>
</feature>
<feature type="compositionally biased region" description="Basic and acidic residues" evidence="1">
    <location>
        <begin position="105"/>
        <end position="116"/>
    </location>
</feature>
<dbReference type="PANTHER" id="PTHR37256">
    <property type="entry name" value="E1A-BINDING PROTEIN P400-LIKE"/>
    <property type="match status" value="1"/>
</dbReference>
<proteinExistence type="predicted"/>
<evidence type="ECO:0000256" key="1">
    <source>
        <dbReference type="SAM" id="MobiDB-lite"/>
    </source>
</evidence>
<dbReference type="AlphaFoldDB" id="A0A328D0K3"/>
<gene>
    <name evidence="2" type="ORF">DM860_000755</name>
</gene>
<dbReference type="EMBL" id="NQVE01000215">
    <property type="protein sequence ID" value="RAL38061.1"/>
    <property type="molecule type" value="Genomic_DNA"/>
</dbReference>
<dbReference type="Proteomes" id="UP000249390">
    <property type="component" value="Unassembled WGS sequence"/>
</dbReference>
<accession>A0A328D0K3</accession>
<keyword evidence="3" id="KW-1185">Reference proteome</keyword>
<name>A0A328D0K3_9ASTE</name>
<organism evidence="2 3">
    <name type="scientific">Cuscuta australis</name>
    <dbReference type="NCBI Taxonomy" id="267555"/>
    <lineage>
        <taxon>Eukaryota</taxon>
        <taxon>Viridiplantae</taxon>
        <taxon>Streptophyta</taxon>
        <taxon>Embryophyta</taxon>
        <taxon>Tracheophyta</taxon>
        <taxon>Spermatophyta</taxon>
        <taxon>Magnoliopsida</taxon>
        <taxon>eudicotyledons</taxon>
        <taxon>Gunneridae</taxon>
        <taxon>Pentapetalae</taxon>
        <taxon>asterids</taxon>
        <taxon>lamiids</taxon>
        <taxon>Solanales</taxon>
        <taxon>Convolvulaceae</taxon>
        <taxon>Cuscuteae</taxon>
        <taxon>Cuscuta</taxon>
        <taxon>Cuscuta subgen. Grammica</taxon>
        <taxon>Cuscuta sect. Cleistogrammica</taxon>
    </lineage>
</organism>
<evidence type="ECO:0000313" key="2">
    <source>
        <dbReference type="EMBL" id="RAL38061.1"/>
    </source>
</evidence>
<feature type="compositionally biased region" description="Basic residues" evidence="1">
    <location>
        <begin position="61"/>
        <end position="72"/>
    </location>
</feature>
<sequence length="354" mass="39884">MGGARGLKQGKKAVGGMELIEKQVENLRENHENPVSGAHIRSLVKQLSSSSSPPPPPPPAPRKKQARRRLHTTRPYQERLLNMAEARREIVTALKFHRAAKKQHRQQEQEQPRRAEEEEDRLVLPLPPPRPRRPSEQEPSLCSSWVVNGFSDIAPAGFRSPCLFFPPPPPPPPPPLFQESLDFPLPNQTLGLNLNFQGFDHLDASPYLPSCNNPSSIHLSSSSSNNYCSVSSGLHRHPSLDERDISEMKSMGEKHQMEWNDSMNLETSALWLEFLETMGEEKKGGEEDGYYGCYHPFDEAMEFPGWLNGGDDESCLEHDLNVNFSDDFCFQNPAALPCIEEIQGNEVEWLTGED</sequence>
<comment type="caution">
    <text evidence="2">The sequence shown here is derived from an EMBL/GenBank/DDBJ whole genome shotgun (WGS) entry which is preliminary data.</text>
</comment>
<feature type="region of interest" description="Disordered" evidence="1">
    <location>
        <begin position="25"/>
        <end position="80"/>
    </location>
</feature>
<evidence type="ECO:0000313" key="3">
    <source>
        <dbReference type="Proteomes" id="UP000249390"/>
    </source>
</evidence>